<dbReference type="PANTHER" id="PTHR11017">
    <property type="entry name" value="LEUCINE-RICH REPEAT-CONTAINING PROTEIN"/>
    <property type="match status" value="1"/>
</dbReference>
<proteinExistence type="predicted"/>
<feature type="domain" description="NB-ARC" evidence="1">
    <location>
        <begin position="3"/>
        <end position="142"/>
    </location>
</feature>
<dbReference type="GO" id="GO:0043531">
    <property type="term" value="F:ADP binding"/>
    <property type="evidence" value="ECO:0007669"/>
    <property type="project" value="InterPro"/>
</dbReference>
<sequence>IAKAIYNSMASQFECSCFLEDVRENSKQKSDLVKLQNTLLSKTLGDTVKKVDSVGEGIIVIKRRLCSKKVLLILDDVDKEDQLDLLAGKVDWFGLGSRIIITTRDRKVLTNHERVVDDLIYEVEELDRDKASELFCWNAFQRAQPTDDFLEVTKDAIHYAG</sequence>
<name>C7A7A9_CORAV</name>
<dbReference type="PANTHER" id="PTHR11017:SF570">
    <property type="entry name" value="DISEASE RESISTANCE PROTEIN (TIR-NBS CLASS)-RELATED"/>
    <property type="match status" value="1"/>
</dbReference>
<dbReference type="InterPro" id="IPR002182">
    <property type="entry name" value="NB-ARC"/>
</dbReference>
<dbReference type="EMBL" id="FJ185452">
    <property type="protein sequence ID" value="ACN87486.1"/>
    <property type="molecule type" value="Genomic_DNA"/>
</dbReference>
<dbReference type="GO" id="GO:0006952">
    <property type="term" value="P:defense response"/>
    <property type="evidence" value="ECO:0007669"/>
    <property type="project" value="InterPro"/>
</dbReference>
<dbReference type="Gene3D" id="3.40.50.300">
    <property type="entry name" value="P-loop containing nucleotide triphosphate hydrolases"/>
    <property type="match status" value="1"/>
</dbReference>
<feature type="non-terminal residue" evidence="2">
    <location>
        <position position="1"/>
    </location>
</feature>
<dbReference type="InterPro" id="IPR044974">
    <property type="entry name" value="Disease_R_plants"/>
</dbReference>
<dbReference type="AlphaFoldDB" id="C7A7A9"/>
<accession>C7A7A9</accession>
<evidence type="ECO:0000313" key="2">
    <source>
        <dbReference type="EMBL" id="ACN87486.1"/>
    </source>
</evidence>
<dbReference type="SUPFAM" id="SSF52540">
    <property type="entry name" value="P-loop containing nucleoside triphosphate hydrolases"/>
    <property type="match status" value="1"/>
</dbReference>
<reference evidence="2" key="1">
    <citation type="submission" date="2008-09" db="EMBL/GenBank/DDBJ databases">
        <title>Gene candidates for pathogen perception in Corylus avellana.</title>
        <authorList>
            <person name="Pilotti M."/>
            <person name="Tizzani L."/>
            <person name="Brunetti A."/>
            <person name="Gervasi F."/>
            <person name="Gallelli A."/>
        </authorList>
    </citation>
    <scope>NUCLEOTIDE SEQUENCE</scope>
    <source>
        <strain evidence="2">Cav.w.F1.13</strain>
    </source>
</reference>
<feature type="non-terminal residue" evidence="2">
    <location>
        <position position="161"/>
    </location>
</feature>
<evidence type="ECO:0000259" key="1">
    <source>
        <dbReference type="Pfam" id="PF00931"/>
    </source>
</evidence>
<dbReference type="InterPro" id="IPR027417">
    <property type="entry name" value="P-loop_NTPase"/>
</dbReference>
<organism evidence="2">
    <name type="scientific">Corylus avellana</name>
    <name type="common">European hazel</name>
    <name type="synonym">Corylus maxima</name>
    <dbReference type="NCBI Taxonomy" id="13451"/>
    <lineage>
        <taxon>Eukaryota</taxon>
        <taxon>Viridiplantae</taxon>
        <taxon>Streptophyta</taxon>
        <taxon>Embryophyta</taxon>
        <taxon>Tracheophyta</taxon>
        <taxon>Spermatophyta</taxon>
        <taxon>Magnoliopsida</taxon>
        <taxon>eudicotyledons</taxon>
        <taxon>Gunneridae</taxon>
        <taxon>Pentapetalae</taxon>
        <taxon>rosids</taxon>
        <taxon>fabids</taxon>
        <taxon>Fagales</taxon>
        <taxon>Betulaceae</taxon>
        <taxon>Corylus</taxon>
    </lineage>
</organism>
<protein>
    <submittedName>
        <fullName evidence="2">NBS-containing resistance-like protein</fullName>
    </submittedName>
</protein>
<dbReference type="Pfam" id="PF00931">
    <property type="entry name" value="NB-ARC"/>
    <property type="match status" value="1"/>
</dbReference>